<comment type="caution">
    <text evidence="1">The sequence shown here is derived from an EMBL/GenBank/DDBJ whole genome shotgun (WGS) entry which is preliminary data.</text>
</comment>
<evidence type="ECO:0008006" key="3">
    <source>
        <dbReference type="Google" id="ProtNLM"/>
    </source>
</evidence>
<accession>A0A0X3V3H9</accession>
<name>A0A0X3V3H9_9ACTN</name>
<dbReference type="OrthoDB" id="3294468at2"/>
<reference evidence="1 2" key="1">
    <citation type="submission" date="2015-10" db="EMBL/GenBank/DDBJ databases">
        <authorList>
            <person name="Gilbert D.G."/>
        </authorList>
    </citation>
    <scope>NUCLEOTIDE SEQUENCE [LARGE SCALE GENOMIC DNA]</scope>
    <source>
        <strain evidence="1 2">NRRL B-16712</strain>
    </source>
</reference>
<organism evidence="1 2">
    <name type="scientific">Actinoplanes awajinensis subsp. mycoplanecinus</name>
    <dbReference type="NCBI Taxonomy" id="135947"/>
    <lineage>
        <taxon>Bacteria</taxon>
        <taxon>Bacillati</taxon>
        <taxon>Actinomycetota</taxon>
        <taxon>Actinomycetes</taxon>
        <taxon>Micromonosporales</taxon>
        <taxon>Micromonosporaceae</taxon>
        <taxon>Actinoplanes</taxon>
    </lineage>
</organism>
<gene>
    <name evidence="1" type="ORF">ADL15_10000</name>
</gene>
<evidence type="ECO:0000313" key="1">
    <source>
        <dbReference type="EMBL" id="KUL39290.1"/>
    </source>
</evidence>
<dbReference type="AlphaFoldDB" id="A0A0X3V3H9"/>
<dbReference type="EMBL" id="LLZH01000054">
    <property type="protein sequence ID" value="KUL39290.1"/>
    <property type="molecule type" value="Genomic_DNA"/>
</dbReference>
<evidence type="ECO:0000313" key="2">
    <source>
        <dbReference type="Proteomes" id="UP000053244"/>
    </source>
</evidence>
<dbReference type="Proteomes" id="UP000053244">
    <property type="component" value="Unassembled WGS sequence"/>
</dbReference>
<dbReference type="InterPro" id="IPR025680">
    <property type="entry name" value="DddI"/>
</dbReference>
<dbReference type="Pfam" id="PF14430">
    <property type="entry name" value="Imm1"/>
    <property type="match status" value="1"/>
</dbReference>
<protein>
    <recommendedName>
        <fullName evidence="3">Immunity protein Imm1</fullName>
    </recommendedName>
</protein>
<keyword evidence="2" id="KW-1185">Reference proteome</keyword>
<proteinExistence type="predicted"/>
<sequence length="143" mass="15797">MGPCIALTRGGRLRAKIKWRDDEDGHLVTCDEEFRHAFAEAEQDAARLPLIAEVTLDDGDCLSIGLGREISVLSYVGASKMPPYFSSQGPARVRDGEGVVFHYYGHWSEFPPSAAVPTAEAVEAVRYFCEHGKLSPLMNWVEV</sequence>